<reference evidence="2" key="1">
    <citation type="submission" date="2014-09" db="EMBL/GenBank/DDBJ databases">
        <authorList>
            <person name="Mudge J."/>
            <person name="Ramaraj T."/>
            <person name="Lindquist I.E."/>
            <person name="Bharti A.K."/>
            <person name="Sundararajan A."/>
            <person name="Cameron C.T."/>
            <person name="Woodward J.E."/>
            <person name="May G.D."/>
            <person name="Brubaker C."/>
            <person name="Broadhvest J."/>
            <person name="Wilkins T.A."/>
        </authorList>
    </citation>
    <scope>NUCLEOTIDE SEQUENCE</scope>
    <source>
        <strain evidence="2">cv. AKA8401</strain>
    </source>
</reference>
<accession>A0A0B0P9B4</accession>
<evidence type="ECO:0000313" key="1">
    <source>
        <dbReference type="EMBL" id="KHG21492.1"/>
    </source>
</evidence>
<name>A0A0B0P9B4_GOSAR</name>
<dbReference type="EMBL" id="KN418724">
    <property type="protein sequence ID" value="KHG21492.1"/>
    <property type="molecule type" value="Genomic_DNA"/>
</dbReference>
<keyword evidence="2" id="KW-1185">Reference proteome</keyword>
<evidence type="ECO:0000313" key="2">
    <source>
        <dbReference type="Proteomes" id="UP000032142"/>
    </source>
</evidence>
<proteinExistence type="predicted"/>
<dbReference type="Proteomes" id="UP000032142">
    <property type="component" value="Unassembled WGS sequence"/>
</dbReference>
<organism evidence="1 2">
    <name type="scientific">Gossypium arboreum</name>
    <name type="common">Tree cotton</name>
    <name type="synonym">Gossypium nanking</name>
    <dbReference type="NCBI Taxonomy" id="29729"/>
    <lineage>
        <taxon>Eukaryota</taxon>
        <taxon>Viridiplantae</taxon>
        <taxon>Streptophyta</taxon>
        <taxon>Embryophyta</taxon>
        <taxon>Tracheophyta</taxon>
        <taxon>Spermatophyta</taxon>
        <taxon>Magnoliopsida</taxon>
        <taxon>eudicotyledons</taxon>
        <taxon>Gunneridae</taxon>
        <taxon>Pentapetalae</taxon>
        <taxon>rosids</taxon>
        <taxon>malvids</taxon>
        <taxon>Malvales</taxon>
        <taxon>Malvaceae</taxon>
        <taxon>Malvoideae</taxon>
        <taxon>Gossypium</taxon>
    </lineage>
</organism>
<dbReference type="AlphaFoldDB" id="A0A0B0P9B4"/>
<gene>
    <name evidence="1" type="ORF">F383_27072</name>
</gene>
<sequence>MAVLHKSMVWHTGVSSAV</sequence>
<protein>
    <submittedName>
        <fullName evidence="1">Uncharacterized protein</fullName>
    </submittedName>
</protein>